<accession>A0ACB1AVU4</accession>
<protein>
    <submittedName>
        <fullName evidence="1">Uncharacterized protein</fullName>
    </submittedName>
</protein>
<dbReference type="Proteomes" id="UP001497535">
    <property type="component" value="Unassembled WGS sequence"/>
</dbReference>
<evidence type="ECO:0000313" key="1">
    <source>
        <dbReference type="EMBL" id="CAK5105756.1"/>
    </source>
</evidence>
<organism evidence="1 2">
    <name type="scientific">Meloidogyne enterolobii</name>
    <name type="common">Root-knot nematode worm</name>
    <name type="synonym">Meloidogyne mayaguensis</name>
    <dbReference type="NCBI Taxonomy" id="390850"/>
    <lineage>
        <taxon>Eukaryota</taxon>
        <taxon>Metazoa</taxon>
        <taxon>Ecdysozoa</taxon>
        <taxon>Nematoda</taxon>
        <taxon>Chromadorea</taxon>
        <taxon>Rhabditida</taxon>
        <taxon>Tylenchina</taxon>
        <taxon>Tylenchomorpha</taxon>
        <taxon>Tylenchoidea</taxon>
        <taxon>Meloidogynidae</taxon>
        <taxon>Meloidogyninae</taxon>
        <taxon>Meloidogyne</taxon>
    </lineage>
</organism>
<dbReference type="EMBL" id="CAVMJV010000120">
    <property type="protein sequence ID" value="CAK5105756.1"/>
    <property type="molecule type" value="Genomic_DNA"/>
</dbReference>
<evidence type="ECO:0000313" key="2">
    <source>
        <dbReference type="Proteomes" id="UP001497535"/>
    </source>
</evidence>
<sequence length="54" mass="5862">MSEGNSEGQSAKLSKNTLAKGKPSVGKVKTKSRSYLAIKKALAEVRKRKKGKEE</sequence>
<proteinExistence type="predicted"/>
<keyword evidence="2" id="KW-1185">Reference proteome</keyword>
<reference evidence="1" key="1">
    <citation type="submission" date="2023-11" db="EMBL/GenBank/DDBJ databases">
        <authorList>
            <person name="Poullet M."/>
        </authorList>
    </citation>
    <scope>NUCLEOTIDE SEQUENCE</scope>
    <source>
        <strain evidence="1">E1834</strain>
    </source>
</reference>
<gene>
    <name evidence="1" type="ORF">MENTE1834_LOCUS43312</name>
</gene>
<comment type="caution">
    <text evidence="1">The sequence shown here is derived from an EMBL/GenBank/DDBJ whole genome shotgun (WGS) entry which is preliminary data.</text>
</comment>
<name>A0ACB1AVU4_MELEN</name>